<dbReference type="STRING" id="111780.Sta7437_3898"/>
<gene>
    <name evidence="2" type="ordered locus">Sta7437_3898</name>
</gene>
<dbReference type="GO" id="GO:0004222">
    <property type="term" value="F:metalloendopeptidase activity"/>
    <property type="evidence" value="ECO:0007669"/>
    <property type="project" value="TreeGrafter"/>
</dbReference>
<feature type="domain" description="M23ase beta-sheet core" evidence="1">
    <location>
        <begin position="176"/>
        <end position="274"/>
    </location>
</feature>
<accession>K9Y0B2</accession>
<dbReference type="PANTHER" id="PTHR21666">
    <property type="entry name" value="PEPTIDASE-RELATED"/>
    <property type="match status" value="1"/>
</dbReference>
<dbReference type="PATRIC" id="fig|111780.3.peg.4045"/>
<dbReference type="RefSeq" id="WP_015195041.1">
    <property type="nucleotide sequence ID" value="NC_019748.1"/>
</dbReference>
<dbReference type="EMBL" id="CP003653">
    <property type="protein sequence ID" value="AFZ37382.1"/>
    <property type="molecule type" value="Genomic_DNA"/>
</dbReference>
<dbReference type="PANTHER" id="PTHR21666:SF290">
    <property type="entry name" value="PEPTIDASE M23 DOMAIN PROTEIN"/>
    <property type="match status" value="1"/>
</dbReference>
<sequence length="283" mass="30801">MLFSFKPSLTWISTLLLLTIAAPLKALEVKITPAQPQLGDTISVIVKTDSSSQPKVMVEQQEYPVFSLGDRYRALLPTSPLNQAGKLTIRVQGDGETKNLAVWLKNRSFSVQRITLTGKADREATETELNRVAQFKALVTPQKYWQGSFIKPNAGRISTEFGIRRYYNGVFAQDYYHRGVDYAGATGSSVVAPAAGVVKLIGKEAEGFQVHGNTIGIDHGQGVVSIFLHLQDIYVQEGDVVKAGQSIGTVGSTGASTGSHLHWGLYVHGVSVDPVPWRFGEIN</sequence>
<dbReference type="InterPro" id="IPR016047">
    <property type="entry name" value="M23ase_b-sheet_dom"/>
</dbReference>
<dbReference type="Gene3D" id="2.70.70.10">
    <property type="entry name" value="Glucose Permease (Domain IIA)"/>
    <property type="match status" value="1"/>
</dbReference>
<dbReference type="InterPro" id="IPR011055">
    <property type="entry name" value="Dup_hybrid_motif"/>
</dbReference>
<dbReference type="CDD" id="cd12797">
    <property type="entry name" value="M23_peptidase"/>
    <property type="match status" value="1"/>
</dbReference>
<evidence type="ECO:0000313" key="2">
    <source>
        <dbReference type="EMBL" id="AFZ37382.1"/>
    </source>
</evidence>
<dbReference type="InterPro" id="IPR050570">
    <property type="entry name" value="Cell_wall_metabolism_enzyme"/>
</dbReference>
<dbReference type="Pfam" id="PF01551">
    <property type="entry name" value="Peptidase_M23"/>
    <property type="match status" value="1"/>
</dbReference>
<keyword evidence="3" id="KW-1185">Reference proteome</keyword>
<dbReference type="AlphaFoldDB" id="K9Y0B2"/>
<reference evidence="3" key="1">
    <citation type="journal article" date="2013" name="Proc. Natl. Acad. Sci. U.S.A.">
        <title>Improving the coverage of the cyanobacterial phylum using diversity-driven genome sequencing.</title>
        <authorList>
            <person name="Shih P.M."/>
            <person name="Wu D."/>
            <person name="Latifi A."/>
            <person name="Axen S.D."/>
            <person name="Fewer D.P."/>
            <person name="Talla E."/>
            <person name="Calteau A."/>
            <person name="Cai F."/>
            <person name="Tandeau de Marsac N."/>
            <person name="Rippka R."/>
            <person name="Herdman M."/>
            <person name="Sivonen K."/>
            <person name="Coursin T."/>
            <person name="Laurent T."/>
            <person name="Goodwin L."/>
            <person name="Nolan M."/>
            <person name="Davenport K.W."/>
            <person name="Han C.S."/>
            <person name="Rubin E.M."/>
            <person name="Eisen J.A."/>
            <person name="Woyke T."/>
            <person name="Gugger M."/>
            <person name="Kerfeld C.A."/>
        </authorList>
    </citation>
    <scope>NUCLEOTIDE SEQUENCE [LARGE SCALE GENOMIC DNA]</scope>
    <source>
        <strain evidence="3">ATCC 29371 / PCC 7437</strain>
    </source>
</reference>
<proteinExistence type="predicted"/>
<dbReference type="SUPFAM" id="SSF51261">
    <property type="entry name" value="Duplicated hybrid motif"/>
    <property type="match status" value="1"/>
</dbReference>
<protein>
    <submittedName>
        <fullName evidence="2">Peptidase M23</fullName>
    </submittedName>
</protein>
<dbReference type="Proteomes" id="UP000010473">
    <property type="component" value="Chromosome"/>
</dbReference>
<dbReference type="OrthoDB" id="9805799at2"/>
<evidence type="ECO:0000313" key="3">
    <source>
        <dbReference type="Proteomes" id="UP000010473"/>
    </source>
</evidence>
<dbReference type="eggNOG" id="COG0739">
    <property type="taxonomic scope" value="Bacteria"/>
</dbReference>
<organism evidence="2 3">
    <name type="scientific">Stanieria cyanosphaera (strain ATCC 29371 / PCC 7437)</name>
    <dbReference type="NCBI Taxonomy" id="111780"/>
    <lineage>
        <taxon>Bacteria</taxon>
        <taxon>Bacillati</taxon>
        <taxon>Cyanobacteriota</taxon>
        <taxon>Cyanophyceae</taxon>
        <taxon>Pleurocapsales</taxon>
        <taxon>Dermocarpellaceae</taxon>
        <taxon>Stanieria</taxon>
    </lineage>
</organism>
<dbReference type="KEGG" id="scs:Sta7437_3898"/>
<dbReference type="HOGENOM" id="CLU_029425_5_1_3"/>
<name>K9Y0B2_STAC7</name>
<evidence type="ECO:0000259" key="1">
    <source>
        <dbReference type="Pfam" id="PF01551"/>
    </source>
</evidence>